<dbReference type="HOGENOM" id="CLU_039720_1_0_14"/>
<organism evidence="3 4">
    <name type="scientific">Mycoplasmoides pneumoniae (strain ATCC 15531 / DSM 23978 / CIP 103766 / NBRC 14401 / NCTC 10119 / FH)</name>
    <name type="common">Mycoplasma pneumoniae</name>
    <dbReference type="NCBI Taxonomy" id="722438"/>
    <lineage>
        <taxon>Bacteria</taxon>
        <taxon>Bacillati</taxon>
        <taxon>Mycoplasmatota</taxon>
        <taxon>Mycoplasmoidales</taxon>
        <taxon>Mycoplasmoidaceae</taxon>
        <taxon>Mycoplasmoides</taxon>
    </lineage>
</organism>
<dbReference type="InterPro" id="IPR051319">
    <property type="entry name" value="Oligoribo/pAp-PDE_c-di-AMP_PDE"/>
</dbReference>
<dbReference type="EMBL" id="CP002077">
    <property type="protein sequence ID" value="ADK87286.1"/>
    <property type="molecule type" value="Genomic_DNA"/>
</dbReference>
<dbReference type="AlphaFoldDB" id="A0A0H3DLV0"/>
<evidence type="ECO:0000313" key="4">
    <source>
        <dbReference type="Proteomes" id="UP000007756"/>
    </source>
</evidence>
<dbReference type="RefSeq" id="WP_010874906.1">
    <property type="nucleotide sequence ID" value="NZ_CP010546.1"/>
</dbReference>
<dbReference type="Gene3D" id="3.90.1640.10">
    <property type="entry name" value="inorganic pyrophosphatase (n-terminal core)"/>
    <property type="match status" value="1"/>
</dbReference>
<gene>
    <name evidence="3" type="ordered locus">MPNE_0647</name>
</gene>
<dbReference type="PANTHER" id="PTHR47618">
    <property type="entry name" value="BIFUNCTIONAL OLIGORIBONUCLEASE AND PAP PHOSPHATASE NRNA"/>
    <property type="match status" value="1"/>
</dbReference>
<dbReference type="InterPro" id="IPR003156">
    <property type="entry name" value="DHHA1_dom"/>
</dbReference>
<dbReference type="Pfam" id="PF02272">
    <property type="entry name" value="DHHA1"/>
    <property type="match status" value="1"/>
</dbReference>
<protein>
    <submittedName>
        <fullName evidence="3">DHHA1 domain protein</fullName>
    </submittedName>
</protein>
<dbReference type="PANTHER" id="PTHR47618:SF1">
    <property type="entry name" value="BIFUNCTIONAL OLIGORIBONUCLEASE AND PAP PHOSPHATASE NRNA"/>
    <property type="match status" value="1"/>
</dbReference>
<dbReference type="eggNOG" id="COG0618">
    <property type="taxonomic scope" value="Bacteria"/>
</dbReference>
<reference evidence="3 4" key="1">
    <citation type="journal article" date="2010" name="Appl. Environ. Microbiol.">
        <title>Targeted chromosomal knockouts in Mycoplasma pneumoniae.</title>
        <authorList>
            <person name="Krishnakumar R."/>
            <person name="Assad-Garcia N."/>
            <person name="Benders G.A."/>
            <person name="Phan Q."/>
            <person name="Montague M.G."/>
            <person name="Glass J.I."/>
        </authorList>
    </citation>
    <scope>NUCLEOTIDE SEQUENCE [LARGE SCALE GENOMIC DNA]</scope>
    <source>
        <strain evidence="4">ATCC 15531 / DSM 22911 / NBRC 14401 / NCTC 10119 / FH</strain>
    </source>
</reference>
<dbReference type="SMR" id="A0A0H3DLV0"/>
<dbReference type="PaxDb" id="722438-MPNE_0647"/>
<dbReference type="Gene3D" id="3.10.310.30">
    <property type="match status" value="1"/>
</dbReference>
<feature type="domain" description="DHHA1" evidence="2">
    <location>
        <begin position="244"/>
        <end position="318"/>
    </location>
</feature>
<evidence type="ECO:0000259" key="1">
    <source>
        <dbReference type="Pfam" id="PF01368"/>
    </source>
</evidence>
<accession>A0A0H3DLV0</accession>
<dbReference type="Pfam" id="PF01368">
    <property type="entry name" value="DHH"/>
    <property type="match status" value="1"/>
</dbReference>
<dbReference type="GO" id="GO:0003676">
    <property type="term" value="F:nucleic acid binding"/>
    <property type="evidence" value="ECO:0007669"/>
    <property type="project" value="InterPro"/>
</dbReference>
<evidence type="ECO:0000259" key="2">
    <source>
        <dbReference type="Pfam" id="PF02272"/>
    </source>
</evidence>
<dbReference type="GeneID" id="66608769"/>
<feature type="domain" description="DDH" evidence="1">
    <location>
        <begin position="24"/>
        <end position="161"/>
    </location>
</feature>
<dbReference type="KEGG" id="mpj:MPNE_0647"/>
<evidence type="ECO:0000313" key="3">
    <source>
        <dbReference type="EMBL" id="ADK87286.1"/>
    </source>
</evidence>
<proteinExistence type="predicted"/>
<dbReference type="STRING" id="722438.F539_03110"/>
<dbReference type="Proteomes" id="UP000007756">
    <property type="component" value="Chromosome"/>
</dbReference>
<name>A0A0H3DLV0_MYCPB</name>
<dbReference type="PATRIC" id="fig|722438.3.peg.624"/>
<dbReference type="InterPro" id="IPR038763">
    <property type="entry name" value="DHH_sf"/>
</dbReference>
<dbReference type="SUPFAM" id="SSF64182">
    <property type="entry name" value="DHH phosphoesterases"/>
    <property type="match status" value="1"/>
</dbReference>
<dbReference type="InterPro" id="IPR001667">
    <property type="entry name" value="DDH_dom"/>
</dbReference>
<sequence>MINIDPHFIHNLTNKLKTFDNFSLYVHVNPDFDAFGAAFAFKAFLAVYFPHKKAYVMGSHNIKADGKDLFPFEAAPIDDAFVKNSLAIIFDTSNQERVLTQKHKLAKETVRIDHHPKTESFADLEWIDPAFSAAAEMVGYLILQMGYELNAEMAAYIYAGIITDTQRFSSSATTPQTFALTAKLLETGFNRNKVHDAVYLKPLLEHKYFSYVLNKAKITPNGLAYALLKKGTYKQFGVVSPLPMVHALNNIKGVKIWTTCYFNEDIKKWIGSIRSRSIPINNFAQMFGGGGHKYAAAFVLDDKRQFMKLVEIMDDFLAKQKHVNS</sequence>